<gene>
    <name evidence="1" type="ORF">EAH89_13360</name>
</gene>
<protein>
    <submittedName>
        <fullName evidence="1">Uncharacterized protein</fullName>
    </submittedName>
</protein>
<keyword evidence="2" id="KW-1185">Reference proteome</keyword>
<dbReference type="Proteomes" id="UP000317078">
    <property type="component" value="Unassembled WGS sequence"/>
</dbReference>
<name>A0A502G2X6_9PROT</name>
<proteinExistence type="predicted"/>
<reference evidence="1 2" key="1">
    <citation type="journal article" date="2019" name="Environ. Microbiol.">
        <title>Species interactions and distinct microbial communities in high Arctic permafrost affected cryosols are associated with the CH4 and CO2 gas fluxes.</title>
        <authorList>
            <person name="Altshuler I."/>
            <person name="Hamel J."/>
            <person name="Turney S."/>
            <person name="Magnuson E."/>
            <person name="Levesque R."/>
            <person name="Greer C."/>
            <person name="Whyte L.G."/>
        </authorList>
    </citation>
    <scope>NUCLEOTIDE SEQUENCE [LARGE SCALE GENOMIC DNA]</scope>
    <source>
        <strain evidence="1 2">S9.3B</strain>
    </source>
</reference>
<comment type="caution">
    <text evidence="1">The sequence shown here is derived from an EMBL/GenBank/DDBJ whole genome shotgun (WGS) entry which is preliminary data.</text>
</comment>
<sequence length="92" mass="10314">MSTSLLASVALPRPPALTTILFEDVHEEGFEGFYGRCHVKTSRHPYHFASRTAAGRFANVMCDRYGYDGYRLSTPGFVPPPQPVFDDCEIPF</sequence>
<dbReference type="EMBL" id="RCZP01000011">
    <property type="protein sequence ID" value="TPG55922.1"/>
    <property type="molecule type" value="Genomic_DNA"/>
</dbReference>
<accession>A0A502G2X6</accession>
<evidence type="ECO:0000313" key="1">
    <source>
        <dbReference type="EMBL" id="TPG55922.1"/>
    </source>
</evidence>
<evidence type="ECO:0000313" key="2">
    <source>
        <dbReference type="Proteomes" id="UP000317078"/>
    </source>
</evidence>
<dbReference type="AlphaFoldDB" id="A0A502G2X6"/>
<organism evidence="1 2">
    <name type="scientific">Muricoccus nepalensis</name>
    <dbReference type="NCBI Taxonomy" id="1854500"/>
    <lineage>
        <taxon>Bacteria</taxon>
        <taxon>Pseudomonadati</taxon>
        <taxon>Pseudomonadota</taxon>
        <taxon>Alphaproteobacteria</taxon>
        <taxon>Acetobacterales</taxon>
        <taxon>Roseomonadaceae</taxon>
        <taxon>Muricoccus</taxon>
    </lineage>
</organism>
<dbReference type="RefSeq" id="WP_140883854.1">
    <property type="nucleotide sequence ID" value="NZ_RCZP01000011.1"/>
</dbReference>